<reference evidence="11 12" key="1">
    <citation type="submission" date="2024-06" db="EMBL/GenBank/DDBJ databases">
        <title>Halorubrum miltondacostae sp. nov., a potential PHA producer isolated from an inland solar saltern in Rio Maior, Portugal.</title>
        <authorList>
            <person name="Albuquerque L."/>
            <person name="Viver T."/>
            <person name="Barroso C."/>
            <person name="Claudino R."/>
            <person name="Galvan M."/>
            <person name="Simoes G."/>
            <person name="Lobo Da Cunha A."/>
            <person name="Egas C."/>
        </authorList>
    </citation>
    <scope>NUCLEOTIDE SEQUENCE [LARGE SCALE GENOMIC DNA]</scope>
    <source>
        <strain evidence="11 12">RMP-11</strain>
    </source>
</reference>
<dbReference type="InterPro" id="IPR052162">
    <property type="entry name" value="Sensor_kinase/Photoreceptor"/>
</dbReference>
<dbReference type="Pfam" id="PF00512">
    <property type="entry name" value="HisKA"/>
    <property type="match status" value="1"/>
</dbReference>
<evidence type="ECO:0000256" key="2">
    <source>
        <dbReference type="ARBA" id="ARBA00012438"/>
    </source>
</evidence>
<feature type="domain" description="PAC" evidence="10">
    <location>
        <begin position="452"/>
        <end position="504"/>
    </location>
</feature>
<dbReference type="PANTHER" id="PTHR43304:SF1">
    <property type="entry name" value="PAC DOMAIN-CONTAINING PROTEIN"/>
    <property type="match status" value="1"/>
</dbReference>
<comment type="catalytic activity">
    <reaction evidence="1">
        <text>ATP + protein L-histidine = ADP + protein N-phospho-L-histidine.</text>
        <dbReference type="EC" id="2.7.13.3"/>
    </reaction>
</comment>
<dbReference type="SMART" id="SM00448">
    <property type="entry name" value="REC"/>
    <property type="match status" value="1"/>
</dbReference>
<dbReference type="Proteomes" id="UP001567572">
    <property type="component" value="Unassembled WGS sequence"/>
</dbReference>
<evidence type="ECO:0000256" key="3">
    <source>
        <dbReference type="ARBA" id="ARBA00022553"/>
    </source>
</evidence>
<dbReference type="PRINTS" id="PR00344">
    <property type="entry name" value="BCTRLSENSOR"/>
</dbReference>
<dbReference type="Gene3D" id="3.30.565.10">
    <property type="entry name" value="Histidine kinase-like ATPase, C-terminal domain"/>
    <property type="match status" value="1"/>
</dbReference>
<dbReference type="SUPFAM" id="SSF47384">
    <property type="entry name" value="Homodimeric domain of signal transducing histidine kinase"/>
    <property type="match status" value="1"/>
</dbReference>
<dbReference type="Pfam" id="PF08447">
    <property type="entry name" value="PAS_3"/>
    <property type="match status" value="1"/>
</dbReference>
<evidence type="ECO:0000313" key="11">
    <source>
        <dbReference type="EMBL" id="MEZ3165000.1"/>
    </source>
</evidence>
<keyword evidence="5" id="KW-0418">Kinase</keyword>
<dbReference type="InterPro" id="IPR013656">
    <property type="entry name" value="PAS_4"/>
</dbReference>
<feature type="domain" description="PAS" evidence="9">
    <location>
        <begin position="136"/>
        <end position="206"/>
    </location>
</feature>
<evidence type="ECO:0000256" key="5">
    <source>
        <dbReference type="ARBA" id="ARBA00022777"/>
    </source>
</evidence>
<evidence type="ECO:0000256" key="4">
    <source>
        <dbReference type="ARBA" id="ARBA00022679"/>
    </source>
</evidence>
<dbReference type="AlphaFoldDB" id="A0ABD5M9J6"/>
<feature type="modified residue" description="4-aspartylphosphate" evidence="6">
    <location>
        <position position="56"/>
    </location>
</feature>
<dbReference type="InterPro" id="IPR003594">
    <property type="entry name" value="HATPase_dom"/>
</dbReference>
<evidence type="ECO:0000256" key="6">
    <source>
        <dbReference type="PROSITE-ProRule" id="PRU00169"/>
    </source>
</evidence>
<dbReference type="PROSITE" id="PS50113">
    <property type="entry name" value="PAC"/>
    <property type="match status" value="3"/>
</dbReference>
<dbReference type="NCBIfam" id="TIGR00229">
    <property type="entry name" value="sensory_box"/>
    <property type="match status" value="3"/>
</dbReference>
<dbReference type="CDD" id="cd00082">
    <property type="entry name" value="HisKA"/>
    <property type="match status" value="1"/>
</dbReference>
<dbReference type="Gene3D" id="3.40.50.2300">
    <property type="match status" value="1"/>
</dbReference>
<evidence type="ECO:0000259" key="7">
    <source>
        <dbReference type="PROSITE" id="PS50109"/>
    </source>
</evidence>
<dbReference type="Pfam" id="PF00989">
    <property type="entry name" value="PAS"/>
    <property type="match status" value="1"/>
</dbReference>
<dbReference type="InterPro" id="IPR011006">
    <property type="entry name" value="CheY-like_superfamily"/>
</dbReference>
<dbReference type="Gene3D" id="1.10.287.130">
    <property type="match status" value="1"/>
</dbReference>
<dbReference type="PANTHER" id="PTHR43304">
    <property type="entry name" value="PHYTOCHROME-LIKE PROTEIN CPH1"/>
    <property type="match status" value="1"/>
</dbReference>
<dbReference type="EMBL" id="JBEDNY010000005">
    <property type="protein sequence ID" value="MEZ3165000.1"/>
    <property type="molecule type" value="Genomic_DNA"/>
</dbReference>
<dbReference type="InterPro" id="IPR001610">
    <property type="entry name" value="PAC"/>
</dbReference>
<feature type="domain" description="PAC" evidence="10">
    <location>
        <begin position="208"/>
        <end position="260"/>
    </location>
</feature>
<dbReference type="Pfam" id="PF08448">
    <property type="entry name" value="PAS_4"/>
    <property type="match status" value="1"/>
</dbReference>
<dbReference type="InterPro" id="IPR035965">
    <property type="entry name" value="PAS-like_dom_sf"/>
</dbReference>
<dbReference type="SUPFAM" id="SSF55874">
    <property type="entry name" value="ATPase domain of HSP90 chaperone/DNA topoisomerase II/histidine kinase"/>
    <property type="match status" value="1"/>
</dbReference>
<dbReference type="InterPro" id="IPR000014">
    <property type="entry name" value="PAS"/>
</dbReference>
<dbReference type="RefSeq" id="WP_371163039.1">
    <property type="nucleotide sequence ID" value="NZ_JBEDNX010000007.1"/>
</dbReference>
<name>A0ABD5M9J6_9EURY</name>
<dbReference type="Pfam" id="PF02518">
    <property type="entry name" value="HATPase_c"/>
    <property type="match status" value="1"/>
</dbReference>
<evidence type="ECO:0000259" key="9">
    <source>
        <dbReference type="PROSITE" id="PS50112"/>
    </source>
</evidence>
<dbReference type="SMART" id="SM00387">
    <property type="entry name" value="HATPase_c"/>
    <property type="match status" value="1"/>
</dbReference>
<feature type="domain" description="Response regulatory" evidence="8">
    <location>
        <begin position="6"/>
        <end position="121"/>
    </location>
</feature>
<feature type="domain" description="PAS" evidence="9">
    <location>
        <begin position="377"/>
        <end position="447"/>
    </location>
</feature>
<dbReference type="Pfam" id="PF00072">
    <property type="entry name" value="Response_reg"/>
    <property type="match status" value="1"/>
</dbReference>
<proteinExistence type="predicted"/>
<dbReference type="InterPro" id="IPR036890">
    <property type="entry name" value="HATPase_C_sf"/>
</dbReference>
<dbReference type="CDD" id="cd00156">
    <property type="entry name" value="REC"/>
    <property type="match status" value="1"/>
</dbReference>
<dbReference type="SUPFAM" id="SSF52172">
    <property type="entry name" value="CheY-like"/>
    <property type="match status" value="1"/>
</dbReference>
<evidence type="ECO:0000259" key="8">
    <source>
        <dbReference type="PROSITE" id="PS50110"/>
    </source>
</evidence>
<dbReference type="EC" id="2.7.13.3" evidence="2"/>
<dbReference type="InterPro" id="IPR005467">
    <property type="entry name" value="His_kinase_dom"/>
</dbReference>
<dbReference type="Gene3D" id="3.30.450.20">
    <property type="entry name" value="PAS domain"/>
    <property type="match status" value="3"/>
</dbReference>
<dbReference type="PROSITE" id="PS50112">
    <property type="entry name" value="PAS"/>
    <property type="match status" value="3"/>
</dbReference>
<dbReference type="GO" id="GO:0004673">
    <property type="term" value="F:protein histidine kinase activity"/>
    <property type="evidence" value="ECO:0007669"/>
    <property type="project" value="UniProtKB-EC"/>
</dbReference>
<dbReference type="InterPro" id="IPR001789">
    <property type="entry name" value="Sig_transdc_resp-reg_receiver"/>
</dbReference>
<sequence>MEGKVSILHVDDERSMRDLTETFLERNEQFTVETVPSAEEGLERIEAHPPDCVVSDYDMTKLDGLEFLEAVREQHPNLPFILFTGKGSEEVASDAIAAGVTDYLQKSGGSEHYELLANRIHNAVQARREAKRADKQERFTSQALDTLEDVFYVLNEDGSFRRWNNRLSEITGYPSQELAEMHATGLFPENEHNKVHDAIETALTSGEVTEKIDLLTADGDRRPHEFRGTRLTDGDGEPTGIVWIGRDLTDRRQQERRFRALVEESKDIISVIDSSGRFQYQSPSVKHILGYDPDETVGNMAWDYIHPDDRDRVIEQVEEQVANPDSESRTIEYRARHADGSWRWMEANGNNQLDNPAVEGHIITSRDTTERKDRQQELKKYKTIVQSLTDAVYVVDNNGRFTYVNDEFVELVGYDRETIVGNTPSLIKDENAVDRANRQLGRLLSTDGPNTISFEVTIHPRTGDPFVCEDHMGVLPYDDEEFEGSVGVLRDITEQKEYEQTIEAENERLAEFTGIVSHDLQTPLGVVETRLELAQQECESDHLHKARDALDRSQTLIDDLLILAQEGSQVVEFERVELTHVSKQCWESVETDQTTLQVEDVPVINADRSRIKRLFENLYSNAVNHGGSDVTVRVGTMDDGFYVADTGSGIPESEQEAVFEAGYSTNEEGTGFGLRIVEEVADAHGWELSVTESKQGGARFEMSGVETIE</sequence>
<feature type="domain" description="Histidine kinase" evidence="7">
    <location>
        <begin position="515"/>
        <end position="703"/>
    </location>
</feature>
<dbReference type="InterPro" id="IPR036097">
    <property type="entry name" value="HisK_dim/P_sf"/>
</dbReference>
<dbReference type="PROSITE" id="PS50109">
    <property type="entry name" value="HIS_KIN"/>
    <property type="match status" value="1"/>
</dbReference>
<comment type="caution">
    <text evidence="11">The sequence shown here is derived from an EMBL/GenBank/DDBJ whole genome shotgun (WGS) entry which is preliminary data.</text>
</comment>
<keyword evidence="4" id="KW-0808">Transferase</keyword>
<dbReference type="InterPro" id="IPR003661">
    <property type="entry name" value="HisK_dim/P_dom"/>
</dbReference>
<dbReference type="SMART" id="SM00388">
    <property type="entry name" value="HisKA"/>
    <property type="match status" value="1"/>
</dbReference>
<keyword evidence="12" id="KW-1185">Reference proteome</keyword>
<feature type="domain" description="PAC" evidence="10">
    <location>
        <begin position="329"/>
        <end position="380"/>
    </location>
</feature>
<dbReference type="InterPro" id="IPR013655">
    <property type="entry name" value="PAS_fold_3"/>
</dbReference>
<evidence type="ECO:0000259" key="10">
    <source>
        <dbReference type="PROSITE" id="PS50113"/>
    </source>
</evidence>
<dbReference type="SMART" id="SM00091">
    <property type="entry name" value="PAS"/>
    <property type="match status" value="3"/>
</dbReference>
<gene>
    <name evidence="11" type="ORF">ABNG04_14150</name>
</gene>
<dbReference type="SUPFAM" id="SSF55785">
    <property type="entry name" value="PYP-like sensor domain (PAS domain)"/>
    <property type="match status" value="3"/>
</dbReference>
<accession>A0ABD5M9J6</accession>
<dbReference type="InterPro" id="IPR004358">
    <property type="entry name" value="Sig_transdc_His_kin-like_C"/>
</dbReference>
<evidence type="ECO:0000256" key="1">
    <source>
        <dbReference type="ARBA" id="ARBA00000085"/>
    </source>
</evidence>
<protein>
    <recommendedName>
        <fullName evidence="2">histidine kinase</fullName>
        <ecNumber evidence="2">2.7.13.3</ecNumber>
    </recommendedName>
</protein>
<keyword evidence="3 6" id="KW-0597">Phosphoprotein</keyword>
<feature type="domain" description="PAS" evidence="9">
    <location>
        <begin position="254"/>
        <end position="324"/>
    </location>
</feature>
<dbReference type="InterPro" id="IPR013767">
    <property type="entry name" value="PAS_fold"/>
</dbReference>
<evidence type="ECO:0000313" key="12">
    <source>
        <dbReference type="Proteomes" id="UP001567572"/>
    </source>
</evidence>
<dbReference type="CDD" id="cd00130">
    <property type="entry name" value="PAS"/>
    <property type="match status" value="3"/>
</dbReference>
<organism evidence="11 12">
    <name type="scientific">Halorubrum miltondacostae</name>
    <dbReference type="NCBI Taxonomy" id="3076378"/>
    <lineage>
        <taxon>Archaea</taxon>
        <taxon>Methanobacteriati</taxon>
        <taxon>Methanobacteriota</taxon>
        <taxon>Stenosarchaea group</taxon>
        <taxon>Halobacteria</taxon>
        <taxon>Halobacteriales</taxon>
        <taxon>Haloferacaceae</taxon>
        <taxon>Halorubrum</taxon>
    </lineage>
</organism>
<dbReference type="InterPro" id="IPR000700">
    <property type="entry name" value="PAS-assoc_C"/>
</dbReference>
<dbReference type="SMART" id="SM00086">
    <property type="entry name" value="PAC"/>
    <property type="match status" value="3"/>
</dbReference>
<dbReference type="PROSITE" id="PS50110">
    <property type="entry name" value="RESPONSE_REGULATORY"/>
    <property type="match status" value="1"/>
</dbReference>